<gene>
    <name evidence="2" type="ORF">NOCA170109</name>
</gene>
<keyword evidence="1" id="KW-1005">Bacterial flagellum biogenesis</keyword>
<reference evidence="2" key="1">
    <citation type="submission" date="2015-08" db="EMBL/GenBank/DDBJ databases">
        <authorList>
            <person name="Babu N.S."/>
            <person name="Beckwith C.J."/>
            <person name="Beseler K.G."/>
            <person name="Brison A."/>
            <person name="Carone J.V."/>
            <person name="Caskin T.P."/>
            <person name="Diamond M."/>
            <person name="Durham M.E."/>
            <person name="Foxe J.M."/>
            <person name="Go M."/>
            <person name="Henderson B.A."/>
            <person name="Jones I.B."/>
            <person name="McGettigan J.A."/>
            <person name="Micheletti S.J."/>
            <person name="Nasrallah M.E."/>
            <person name="Ortiz D."/>
            <person name="Piller C.R."/>
            <person name="Privatt S.R."/>
            <person name="Schneider S.L."/>
            <person name="Sharp S."/>
            <person name="Smith T.C."/>
            <person name="Stanton J.D."/>
            <person name="Ullery H.E."/>
            <person name="Wilson R.J."/>
            <person name="Serrano M.G."/>
            <person name="Buck G."/>
            <person name="Lee V."/>
            <person name="Wang Y."/>
            <person name="Carvalho R."/>
            <person name="Voegtly L."/>
            <person name="Shi R."/>
            <person name="Duckworth R."/>
            <person name="Johnson A."/>
            <person name="Loviza R."/>
            <person name="Walstead R."/>
            <person name="Shah Z."/>
            <person name="Kiflezghi M."/>
            <person name="Wade K."/>
            <person name="Ball S.L."/>
            <person name="Bradley K.W."/>
            <person name="Asai D.J."/>
            <person name="Bowman C.A."/>
            <person name="Russell D.A."/>
            <person name="Pope W.H."/>
            <person name="Jacobs-Sera D."/>
            <person name="Hendrix R.W."/>
            <person name="Hatfull G.F."/>
        </authorList>
    </citation>
    <scope>NUCLEOTIDE SEQUENCE</scope>
</reference>
<sequence length="173" mass="18934">MGTFVNLTDTHRAASMEKLSLVLWRERELLEELHYRLEVEQLVLASGRSRWLAHATRDIDTLLATVRETEMLRAVAADEAADASGMSSNPSLASLAESAGEPWTTIFTEHREAFVALTNEITTLADSNRHLISAGYRSARETLMSLGESVDGYAADGSATAEPLRASLVDRSL</sequence>
<dbReference type="InterPro" id="IPR036679">
    <property type="entry name" value="FlgN-like_sf"/>
</dbReference>
<dbReference type="Pfam" id="PF05130">
    <property type="entry name" value="FlgN"/>
    <property type="match status" value="1"/>
</dbReference>
<evidence type="ECO:0008006" key="3">
    <source>
        <dbReference type="Google" id="ProtNLM"/>
    </source>
</evidence>
<dbReference type="EMBL" id="CZKB01000027">
    <property type="protein sequence ID" value="CUR62163.1"/>
    <property type="molecule type" value="Genomic_DNA"/>
</dbReference>
<organism evidence="2">
    <name type="scientific">metagenome</name>
    <dbReference type="NCBI Taxonomy" id="256318"/>
    <lineage>
        <taxon>unclassified sequences</taxon>
        <taxon>metagenomes</taxon>
    </lineage>
</organism>
<dbReference type="AlphaFoldDB" id="A0A2P2CJM2"/>
<name>A0A2P2CJM2_9ZZZZ</name>
<dbReference type="InterPro" id="IPR007809">
    <property type="entry name" value="FlgN-like"/>
</dbReference>
<dbReference type="SUPFAM" id="SSF140566">
    <property type="entry name" value="FlgN-like"/>
    <property type="match status" value="1"/>
</dbReference>
<proteinExistence type="predicted"/>
<protein>
    <recommendedName>
        <fullName evidence="3">FlgN family protein</fullName>
    </recommendedName>
</protein>
<dbReference type="GO" id="GO:0044780">
    <property type="term" value="P:bacterial-type flagellum assembly"/>
    <property type="evidence" value="ECO:0007669"/>
    <property type="project" value="InterPro"/>
</dbReference>
<evidence type="ECO:0000256" key="1">
    <source>
        <dbReference type="ARBA" id="ARBA00022795"/>
    </source>
</evidence>
<dbReference type="Gene3D" id="1.20.58.300">
    <property type="entry name" value="FlgN-like"/>
    <property type="match status" value="1"/>
</dbReference>
<evidence type="ECO:0000313" key="2">
    <source>
        <dbReference type="EMBL" id="CUR62163.1"/>
    </source>
</evidence>
<accession>A0A2P2CJM2</accession>